<feature type="compositionally biased region" description="Basic and acidic residues" evidence="2">
    <location>
        <begin position="22"/>
        <end position="47"/>
    </location>
</feature>
<organism evidence="3">
    <name type="scientific">Guillardia theta (strain CCMP2712)</name>
    <name type="common">Cryptophyte</name>
    <dbReference type="NCBI Taxonomy" id="905079"/>
    <lineage>
        <taxon>Eukaryota</taxon>
        <taxon>Cryptophyceae</taxon>
        <taxon>Pyrenomonadales</taxon>
        <taxon>Geminigeraceae</taxon>
        <taxon>Guillardia</taxon>
    </lineage>
</organism>
<gene>
    <name evidence="3" type="ORF">GUITHDRAFT_136705</name>
</gene>
<sequence length="294" mass="34266">MRRKEREEAALAERIRRIQGEIDKASHSMKNLERASMEADSKEEPTVHRKVSNASGSVRALKIASEQVEELVAQRDDMEALRVKMLDELKKMRRGLEDMSRKADPEASSSRVWPLMSAQEQEMQEVASEMARVLLRTGSYFHSSIERQQLAGLKALIEDVDELVTPLFCSLRPQEIRRLDEDRKRCHVLQGEEEEEEKKIAGLKEQRDSLKEVVVTETEKLGAMDRRLTKQKIRGEEVKEEDERSLRELELKIQRMSEEVAELTEELQTRRRKQEGQQERVGDEAQDLEETRER</sequence>
<dbReference type="KEGG" id="gtt:GUITHDRAFT_136705"/>
<evidence type="ECO:0000313" key="4">
    <source>
        <dbReference type="EnsemblProtists" id="EKX48608"/>
    </source>
</evidence>
<feature type="region of interest" description="Disordered" evidence="2">
    <location>
        <begin position="22"/>
        <end position="53"/>
    </location>
</feature>
<keyword evidence="5" id="KW-1185">Reference proteome</keyword>
<dbReference type="EnsemblProtists" id="EKX48608">
    <property type="protein sequence ID" value="EKX48608"/>
    <property type="gene ID" value="GUITHDRAFT_136705"/>
</dbReference>
<feature type="region of interest" description="Disordered" evidence="2">
    <location>
        <begin position="263"/>
        <end position="294"/>
    </location>
</feature>
<dbReference type="PaxDb" id="55529-EKX48608"/>
<name>L1JJA6_GUITC</name>
<evidence type="ECO:0000313" key="3">
    <source>
        <dbReference type="EMBL" id="EKX48608.1"/>
    </source>
</evidence>
<feature type="coiled-coil region" evidence="1">
    <location>
        <begin position="186"/>
        <end position="213"/>
    </location>
</feature>
<accession>L1JJA6</accession>
<reference evidence="3 5" key="1">
    <citation type="journal article" date="2012" name="Nature">
        <title>Algal genomes reveal evolutionary mosaicism and the fate of nucleomorphs.</title>
        <authorList>
            <consortium name="DOE Joint Genome Institute"/>
            <person name="Curtis B.A."/>
            <person name="Tanifuji G."/>
            <person name="Burki F."/>
            <person name="Gruber A."/>
            <person name="Irimia M."/>
            <person name="Maruyama S."/>
            <person name="Arias M.C."/>
            <person name="Ball S.G."/>
            <person name="Gile G.H."/>
            <person name="Hirakawa Y."/>
            <person name="Hopkins J.F."/>
            <person name="Kuo A."/>
            <person name="Rensing S.A."/>
            <person name="Schmutz J."/>
            <person name="Symeonidi A."/>
            <person name="Elias M."/>
            <person name="Eveleigh R.J."/>
            <person name="Herman E.K."/>
            <person name="Klute M.J."/>
            <person name="Nakayama T."/>
            <person name="Obornik M."/>
            <person name="Reyes-Prieto A."/>
            <person name="Armbrust E.V."/>
            <person name="Aves S.J."/>
            <person name="Beiko R.G."/>
            <person name="Coutinho P."/>
            <person name="Dacks J.B."/>
            <person name="Durnford D.G."/>
            <person name="Fast N.M."/>
            <person name="Green B.R."/>
            <person name="Grisdale C.J."/>
            <person name="Hempel F."/>
            <person name="Henrissat B."/>
            <person name="Hoppner M.P."/>
            <person name="Ishida K."/>
            <person name="Kim E."/>
            <person name="Koreny L."/>
            <person name="Kroth P.G."/>
            <person name="Liu Y."/>
            <person name="Malik S.B."/>
            <person name="Maier U.G."/>
            <person name="McRose D."/>
            <person name="Mock T."/>
            <person name="Neilson J.A."/>
            <person name="Onodera N.T."/>
            <person name="Poole A.M."/>
            <person name="Pritham E.J."/>
            <person name="Richards T.A."/>
            <person name="Rocap G."/>
            <person name="Roy S.W."/>
            <person name="Sarai C."/>
            <person name="Schaack S."/>
            <person name="Shirato S."/>
            <person name="Slamovits C.H."/>
            <person name="Spencer D.F."/>
            <person name="Suzuki S."/>
            <person name="Worden A.Z."/>
            <person name="Zauner S."/>
            <person name="Barry K."/>
            <person name="Bell C."/>
            <person name="Bharti A.K."/>
            <person name="Crow J.A."/>
            <person name="Grimwood J."/>
            <person name="Kramer R."/>
            <person name="Lindquist E."/>
            <person name="Lucas S."/>
            <person name="Salamov A."/>
            <person name="McFadden G.I."/>
            <person name="Lane C.E."/>
            <person name="Keeling P.J."/>
            <person name="Gray M.W."/>
            <person name="Grigoriev I.V."/>
            <person name="Archibald J.M."/>
        </authorList>
    </citation>
    <scope>NUCLEOTIDE SEQUENCE</scope>
    <source>
        <strain evidence="3 5">CCMP2712</strain>
    </source>
</reference>
<feature type="compositionally biased region" description="Basic and acidic residues" evidence="2">
    <location>
        <begin position="274"/>
        <end position="294"/>
    </location>
</feature>
<reference evidence="4" key="3">
    <citation type="submission" date="2016-03" db="UniProtKB">
        <authorList>
            <consortium name="EnsemblProtists"/>
        </authorList>
    </citation>
    <scope>IDENTIFICATION</scope>
</reference>
<dbReference type="EMBL" id="JH992985">
    <property type="protein sequence ID" value="EKX48608.1"/>
    <property type="molecule type" value="Genomic_DNA"/>
</dbReference>
<feature type="coiled-coil region" evidence="1">
    <location>
        <begin position="61"/>
        <end position="88"/>
    </location>
</feature>
<dbReference type="RefSeq" id="XP_005835588.1">
    <property type="nucleotide sequence ID" value="XM_005835531.1"/>
</dbReference>
<evidence type="ECO:0000256" key="1">
    <source>
        <dbReference type="SAM" id="Coils"/>
    </source>
</evidence>
<evidence type="ECO:0000313" key="5">
    <source>
        <dbReference type="Proteomes" id="UP000011087"/>
    </source>
</evidence>
<evidence type="ECO:0000256" key="2">
    <source>
        <dbReference type="SAM" id="MobiDB-lite"/>
    </source>
</evidence>
<dbReference type="AlphaFoldDB" id="L1JJA6"/>
<dbReference type="GeneID" id="17305120"/>
<protein>
    <submittedName>
        <fullName evidence="3 4">Uncharacterized protein</fullName>
    </submittedName>
</protein>
<proteinExistence type="predicted"/>
<keyword evidence="1" id="KW-0175">Coiled coil</keyword>
<dbReference type="Proteomes" id="UP000011087">
    <property type="component" value="Unassembled WGS sequence"/>
</dbReference>
<reference evidence="5" key="2">
    <citation type="submission" date="2012-11" db="EMBL/GenBank/DDBJ databases">
        <authorList>
            <person name="Kuo A."/>
            <person name="Curtis B.A."/>
            <person name="Tanifuji G."/>
            <person name="Burki F."/>
            <person name="Gruber A."/>
            <person name="Irimia M."/>
            <person name="Maruyama S."/>
            <person name="Arias M.C."/>
            <person name="Ball S.G."/>
            <person name="Gile G.H."/>
            <person name="Hirakawa Y."/>
            <person name="Hopkins J.F."/>
            <person name="Rensing S.A."/>
            <person name="Schmutz J."/>
            <person name="Symeonidi A."/>
            <person name="Elias M."/>
            <person name="Eveleigh R.J."/>
            <person name="Herman E.K."/>
            <person name="Klute M.J."/>
            <person name="Nakayama T."/>
            <person name="Obornik M."/>
            <person name="Reyes-Prieto A."/>
            <person name="Armbrust E.V."/>
            <person name="Aves S.J."/>
            <person name="Beiko R.G."/>
            <person name="Coutinho P."/>
            <person name="Dacks J.B."/>
            <person name="Durnford D.G."/>
            <person name="Fast N.M."/>
            <person name="Green B.R."/>
            <person name="Grisdale C."/>
            <person name="Hempe F."/>
            <person name="Henrissat B."/>
            <person name="Hoppner M.P."/>
            <person name="Ishida K.-I."/>
            <person name="Kim E."/>
            <person name="Koreny L."/>
            <person name="Kroth P.G."/>
            <person name="Liu Y."/>
            <person name="Malik S.-B."/>
            <person name="Maier U.G."/>
            <person name="McRose D."/>
            <person name="Mock T."/>
            <person name="Neilson J.A."/>
            <person name="Onodera N.T."/>
            <person name="Poole A.M."/>
            <person name="Pritham E.J."/>
            <person name="Richards T.A."/>
            <person name="Rocap G."/>
            <person name="Roy S.W."/>
            <person name="Sarai C."/>
            <person name="Schaack S."/>
            <person name="Shirato S."/>
            <person name="Slamovits C.H."/>
            <person name="Spencer D.F."/>
            <person name="Suzuki S."/>
            <person name="Worden A.Z."/>
            <person name="Zauner S."/>
            <person name="Barry K."/>
            <person name="Bell C."/>
            <person name="Bharti A.K."/>
            <person name="Crow J.A."/>
            <person name="Grimwood J."/>
            <person name="Kramer R."/>
            <person name="Lindquist E."/>
            <person name="Lucas S."/>
            <person name="Salamov A."/>
            <person name="McFadden G.I."/>
            <person name="Lane C.E."/>
            <person name="Keeling P.J."/>
            <person name="Gray M.W."/>
            <person name="Grigoriev I.V."/>
            <person name="Archibald J.M."/>
        </authorList>
    </citation>
    <scope>NUCLEOTIDE SEQUENCE</scope>
    <source>
        <strain evidence="5">CCMP2712</strain>
    </source>
</reference>
<dbReference type="HOGENOM" id="CLU_948142_0_0_1"/>